<dbReference type="Proteomes" id="UP000050920">
    <property type="component" value="Unassembled WGS sequence"/>
</dbReference>
<dbReference type="AlphaFoldDB" id="A0A0R2NSS9"/>
<keyword evidence="3" id="KW-1185">Reference proteome</keyword>
<dbReference type="RefSeq" id="WP_024625854.1">
    <property type="nucleotide sequence ID" value="NZ_AYGX02000032.1"/>
</dbReference>
<gene>
    <name evidence="2" type="ORF">DY78_GL001949</name>
</gene>
<keyword evidence="1" id="KW-1133">Transmembrane helix</keyword>
<comment type="caution">
    <text evidence="2">The sequence shown here is derived from an EMBL/GenBank/DDBJ whole genome shotgun (WGS) entry which is preliminary data.</text>
</comment>
<sequence>MRRWHTFIKGSEQELTWLNQQAARGWLLTGVRGSCYQFKATDQKYRIFSEYVTLAVAAEVPAASAPFEQLATAELANPAIKVIYTGSTQPALQQVQVRRHGDLMMELNIATAMRGHFLNMMNVVLFSGLLLIVAATFVSQDNLPEWFTDTYLTLWLMWGAYFLLKATKIHHVADDLRVKTQYYDDAWLPTQHVFFEHLPADLNLEDPQLKSMGRWQLVGHDQKGTYWYDLQTLSSLDEIKQTLQSVVGPDVKVNVLSFLGLGPIGYL</sequence>
<evidence type="ECO:0000313" key="3">
    <source>
        <dbReference type="Proteomes" id="UP000050920"/>
    </source>
</evidence>
<keyword evidence="1" id="KW-0472">Membrane</keyword>
<evidence type="ECO:0000256" key="1">
    <source>
        <dbReference type="SAM" id="Phobius"/>
    </source>
</evidence>
<reference evidence="2 3" key="1">
    <citation type="journal article" date="2015" name="Genome Announc.">
        <title>Expanding the biotechnology potential of lactobacilli through comparative genomics of 213 strains and associated genera.</title>
        <authorList>
            <person name="Sun Z."/>
            <person name="Harris H.M."/>
            <person name="McCann A."/>
            <person name="Guo C."/>
            <person name="Argimon S."/>
            <person name="Zhang W."/>
            <person name="Yang X."/>
            <person name="Jeffery I.B."/>
            <person name="Cooney J.C."/>
            <person name="Kagawa T.F."/>
            <person name="Liu W."/>
            <person name="Song Y."/>
            <person name="Salvetti E."/>
            <person name="Wrobel A."/>
            <person name="Rasinkangas P."/>
            <person name="Parkhill J."/>
            <person name="Rea M.C."/>
            <person name="O'Sullivan O."/>
            <person name="Ritari J."/>
            <person name="Douillard F.P."/>
            <person name="Paul Ross R."/>
            <person name="Yang R."/>
            <person name="Briner A.E."/>
            <person name="Felis G.E."/>
            <person name="de Vos W.M."/>
            <person name="Barrangou R."/>
            <person name="Klaenhammer T.R."/>
            <person name="Caufield P.W."/>
            <person name="Cui Y."/>
            <person name="Zhang H."/>
            <person name="O'Toole P.W."/>
        </authorList>
    </citation>
    <scope>NUCLEOTIDE SEQUENCE [LARGE SCALE GENOMIC DNA]</scope>
    <source>
        <strain evidence="2 3">DSM 21115</strain>
    </source>
</reference>
<organism evidence="2 3">
    <name type="scientific">Lactiplantibacillus fabifermentans DSM 21115</name>
    <dbReference type="NCBI Taxonomy" id="1413187"/>
    <lineage>
        <taxon>Bacteria</taxon>
        <taxon>Bacillati</taxon>
        <taxon>Bacillota</taxon>
        <taxon>Bacilli</taxon>
        <taxon>Lactobacillales</taxon>
        <taxon>Lactobacillaceae</taxon>
        <taxon>Lactiplantibacillus</taxon>
    </lineage>
</organism>
<accession>A0A0R2NSS9</accession>
<protein>
    <recommendedName>
        <fullName evidence="4">DUF2812 domain-containing protein</fullName>
    </recommendedName>
</protein>
<keyword evidence="1" id="KW-0812">Transmembrane</keyword>
<feature type="transmembrane region" description="Helical" evidence="1">
    <location>
        <begin position="123"/>
        <end position="140"/>
    </location>
</feature>
<evidence type="ECO:0008006" key="4">
    <source>
        <dbReference type="Google" id="ProtNLM"/>
    </source>
</evidence>
<proteinExistence type="predicted"/>
<name>A0A0R2NSS9_9LACO</name>
<dbReference type="EMBL" id="AYGX02000032">
    <property type="protein sequence ID" value="KRO28769.1"/>
    <property type="molecule type" value="Genomic_DNA"/>
</dbReference>
<evidence type="ECO:0000313" key="2">
    <source>
        <dbReference type="EMBL" id="KRO28769.1"/>
    </source>
</evidence>
<feature type="transmembrane region" description="Helical" evidence="1">
    <location>
        <begin position="146"/>
        <end position="164"/>
    </location>
</feature>